<feature type="compositionally biased region" description="Low complexity" evidence="1">
    <location>
        <begin position="593"/>
        <end position="604"/>
    </location>
</feature>
<feature type="region of interest" description="Disordered" evidence="1">
    <location>
        <begin position="1842"/>
        <end position="1868"/>
    </location>
</feature>
<dbReference type="InParanoid" id="A0A7M7Q959"/>
<dbReference type="InterPro" id="IPR041588">
    <property type="entry name" value="Integrase_H2C2"/>
</dbReference>
<dbReference type="Pfam" id="PF03564">
    <property type="entry name" value="DUF1759"/>
    <property type="match status" value="1"/>
</dbReference>
<evidence type="ECO:0000313" key="4">
    <source>
        <dbReference type="Proteomes" id="UP000002358"/>
    </source>
</evidence>
<protein>
    <recommendedName>
        <fullName evidence="2">Integrase zinc-binding domain-containing protein</fullName>
    </recommendedName>
</protein>
<accession>A0A7M7Q959</accession>
<dbReference type="Gene3D" id="2.170.260.40">
    <property type="match status" value="1"/>
</dbReference>
<dbReference type="PANTHER" id="PTHR47331:SF1">
    <property type="entry name" value="GAG-LIKE PROTEIN"/>
    <property type="match status" value="1"/>
</dbReference>
<dbReference type="RefSeq" id="XP_031783838.1">
    <property type="nucleotide sequence ID" value="XM_031927978.1"/>
</dbReference>
<feature type="region of interest" description="Disordered" evidence="1">
    <location>
        <begin position="574"/>
        <end position="613"/>
    </location>
</feature>
<keyword evidence="4" id="KW-1185">Reference proteome</keyword>
<evidence type="ECO:0000256" key="1">
    <source>
        <dbReference type="SAM" id="MobiDB-lite"/>
    </source>
</evidence>
<dbReference type="EnsemblMetazoa" id="XM_031927978">
    <property type="protein sequence ID" value="XP_031783838"/>
    <property type="gene ID" value="LOC116416984"/>
</dbReference>
<dbReference type="OrthoDB" id="7676225at2759"/>
<dbReference type="Proteomes" id="UP000002358">
    <property type="component" value="Unassembled WGS sequence"/>
</dbReference>
<dbReference type="InterPro" id="IPR012337">
    <property type="entry name" value="RNaseH-like_sf"/>
</dbReference>
<organism evidence="3 4">
    <name type="scientific">Nasonia vitripennis</name>
    <name type="common">Parasitic wasp</name>
    <dbReference type="NCBI Taxonomy" id="7425"/>
    <lineage>
        <taxon>Eukaryota</taxon>
        <taxon>Metazoa</taxon>
        <taxon>Ecdysozoa</taxon>
        <taxon>Arthropoda</taxon>
        <taxon>Hexapoda</taxon>
        <taxon>Insecta</taxon>
        <taxon>Pterygota</taxon>
        <taxon>Neoptera</taxon>
        <taxon>Endopterygota</taxon>
        <taxon>Hymenoptera</taxon>
        <taxon>Apocrita</taxon>
        <taxon>Proctotrupomorpha</taxon>
        <taxon>Chalcidoidea</taxon>
        <taxon>Pteromalidae</taxon>
        <taxon>Pteromalinae</taxon>
        <taxon>Nasonia</taxon>
    </lineage>
</organism>
<proteinExistence type="predicted"/>
<dbReference type="GO" id="GO:0042575">
    <property type="term" value="C:DNA polymerase complex"/>
    <property type="evidence" value="ECO:0007669"/>
    <property type="project" value="UniProtKB-ARBA"/>
</dbReference>
<dbReference type="InterPro" id="IPR005312">
    <property type="entry name" value="DUF1759"/>
</dbReference>
<dbReference type="InterPro" id="IPR008042">
    <property type="entry name" value="Retrotrans_Pao"/>
</dbReference>
<dbReference type="Pfam" id="PF05380">
    <property type="entry name" value="Peptidase_A17"/>
    <property type="match status" value="1"/>
</dbReference>
<dbReference type="GO" id="GO:0003676">
    <property type="term" value="F:nucleic acid binding"/>
    <property type="evidence" value="ECO:0007669"/>
    <property type="project" value="InterPro"/>
</dbReference>
<dbReference type="InterPro" id="IPR043502">
    <property type="entry name" value="DNA/RNA_pol_sf"/>
</dbReference>
<feature type="compositionally biased region" description="Low complexity" evidence="1">
    <location>
        <begin position="480"/>
        <end position="490"/>
    </location>
</feature>
<dbReference type="PANTHER" id="PTHR47331">
    <property type="entry name" value="PHD-TYPE DOMAIN-CONTAINING PROTEIN"/>
    <property type="match status" value="1"/>
</dbReference>
<dbReference type="InterPro" id="IPR047007">
    <property type="entry name" value="XRN1_D1_sf"/>
</dbReference>
<dbReference type="SUPFAM" id="SSF53098">
    <property type="entry name" value="Ribonuclease H-like"/>
    <property type="match status" value="1"/>
</dbReference>
<feature type="region of interest" description="Disordered" evidence="1">
    <location>
        <begin position="466"/>
        <end position="505"/>
    </location>
</feature>
<dbReference type="GeneID" id="116416984"/>
<dbReference type="GO" id="GO:0071897">
    <property type="term" value="P:DNA biosynthetic process"/>
    <property type="evidence" value="ECO:0007669"/>
    <property type="project" value="UniProtKB-ARBA"/>
</dbReference>
<name>A0A7M7Q959_NASVI</name>
<evidence type="ECO:0000313" key="3">
    <source>
        <dbReference type="EnsemblMetazoa" id="XP_031783838"/>
    </source>
</evidence>
<dbReference type="Gene3D" id="3.30.420.10">
    <property type="entry name" value="Ribonuclease H-like superfamily/Ribonuclease H"/>
    <property type="match status" value="1"/>
</dbReference>
<sequence>MKTLNRSFDRRSDLPIKKTDLSRHKEGDWSLYVPINVVKEQGIYEALEYFPSILSYAQVLAVKRDDILIPVKVFEQPSRGENMIVTVLPKELSPSENLAQKWLCKTLFIDWLLFVEALVVEAIYINNRLYKRPMRGLWSQGATEGVNNFASCVSSEGKRISWSPFKDDMQRKQKRISGFLLNFKRNTARLAASARTLPHMRTRLRLLESYWSEYTQSDLVLQANRSACKGEAYFENDEYLEVESSYVESKADVLQSIEDLEIASRPSVTVAGAQNNQVLYAPPVPGPSEFANMPKCQIPKFSGKPEEWETFKEQFSSMMKNKANLPDAIKMQYLVDSVEGPAALRVKGLPLTGASFKLAWQKLMRMYDNPTRRMHTYMELLIDMKPVKRKSSGELIELLDKAEAALKTFKDVGCPCEHWDSWLIHMVERKLDNEMPEGWRISQESVVGFSTFSTLTNFLETRTSSLDQDADGDAESPTKQSNQKGNGSNRSSRRESVSVNATSTSFAKGNRNASVKCSLCRGPHQLQACPRLNGMSTSARFEHCKKERLCLNCLRSGHFLADCTSQNRCANCKGRHHTKIHSDRRQGGEAADSSNSTGQKGSSSAPGKSSMLEVSASTTVVGRTRLMATAKDLLQSVDGNSMYARGMIDPCAEVSFVTQRVVQCLSAKIKPVSVSVVGAGAGPSAVSKDEVFLQLRSRLNTEFCLEFSALVLREVTGFLPREEVVVPNWDHIRGLQLADPDFACSKRIDCVLSAEVYAAIIRLGLRVGATDTPVAQETVFGWILTGRASSAPESDRAQSAQACHVEVEPSISTLIERFWEMEEISTSKVLSEEDQGFFCTHEADCCGMFAPLREASSARFLDSAYRKFMEEHLTLGHMEPVNSSHRKGNTFYFTHHPVYSAAVGPEGKFRVVFNGSFGKILLNDVLLTGRKLQSDVTIIISMWRFSKIVFTADIVKEFRQILIHPDDVDWQRIVWRSDFSKPIEDYRLVTVTYGTRSAPYLSIRTLLQLASEGSVEFPLAAQVLRHNMYVDDAFVDADNESEAIEIRNQLIKLLSSAGMELGKWASNSSAIVEDIQAEKQKEFAVEWDAAVSALGLKWTPLSDSFRFEVKIPVSPKVVSKRSILSEISRLFDPLGWLSPVLVRAKLMLQDLWINGIDWDSPLTGELLDQWQALRSDLPDLAQLRIPRWFGSSSQTSWELHGFSDATGYMVIPGQKSALITAKTKVAPIKTMSLPRLELCGSVLVSEVITTLPGVQWRHVKSEDNPADCANRGFSSEQLQQSSLWWEGPEWIRNDWRKVIDRLPVVVSPDVVNAQVAVERRVDENQESQALSYLEKFSSFPKMLRILACAYRWRSNAVMPRVNRCTGHFTAEEMEAARVGMIRYVQSQHYEEEVRCLRSKQWLSSRSHLLRLVPFICPQGLLRVGGRLQHSFLEYDEKHSIILPASNIIVKRLIEEVHRQTLHGGIQLMLSSLNRTYWISRGLRGVQGVYRRCHRCIRYTAQSVQQQMAPLPSYRVTPQRVFAYTDLDYAGPFPILFSKCRGAKSTKGYIAIFVCMVVRAVHIEVVSDLSTTAFLAAFRRFTARRGLSKMVFSDNGTNFKGAATEVDKLFHRASSVSQEVAAALAKDGIVWSFIPHRAHHFGGLWESAVEATLGYEKPFLGAMATGGIASFIAEKQVADSWTTVGRGRLGASEERALPSIQVATGSNYSGISRERWSSSSCYHPYCQFRVPATSCEGHLSALRRECAEGSLPFNLSPVKTEEFPRVINRRDFTHNTYTLLVGLFMESYTENLDEGGRWSEAEGYRAAPLSQLEVEHPTAKPEGKSVKDNTAYNTLTRWITGAASTSKNLNSDPTGPQLLGTLRRTQQRS</sequence>
<dbReference type="Pfam" id="PF17921">
    <property type="entry name" value="Integrase_H2C2"/>
    <property type="match status" value="1"/>
</dbReference>
<dbReference type="SUPFAM" id="SSF56672">
    <property type="entry name" value="DNA/RNA polymerases"/>
    <property type="match status" value="1"/>
</dbReference>
<evidence type="ECO:0000259" key="2">
    <source>
        <dbReference type="Pfam" id="PF17921"/>
    </source>
</evidence>
<feature type="compositionally biased region" description="Polar residues" evidence="1">
    <location>
        <begin position="1842"/>
        <end position="1853"/>
    </location>
</feature>
<dbReference type="InterPro" id="IPR036397">
    <property type="entry name" value="RNaseH_sf"/>
</dbReference>
<reference evidence="3" key="1">
    <citation type="submission" date="2021-01" db="UniProtKB">
        <authorList>
            <consortium name="EnsemblMetazoa"/>
        </authorList>
    </citation>
    <scope>IDENTIFICATION</scope>
</reference>
<feature type="domain" description="Integrase zinc-binding" evidence="2">
    <location>
        <begin position="1449"/>
        <end position="1499"/>
    </location>
</feature>
<dbReference type="KEGG" id="nvi:116416984"/>